<gene>
    <name evidence="3" type="ORF">ACFQRF_04710</name>
</gene>
<sequence>MSELPVESIRQVRDHLADVVDRADRDDEPTVISRRGREVAAVVPIDMLRKYLEYEEQAIIRMVQERMQNPAPGIPMEDVIAEVLADNG</sequence>
<evidence type="ECO:0000256" key="2">
    <source>
        <dbReference type="RuleBase" id="RU362080"/>
    </source>
</evidence>
<comment type="function">
    <text evidence="2">Antitoxin component of a type II toxin-antitoxin (TA) system.</text>
</comment>
<accession>A0ABW2KCS2</accession>
<dbReference type="Proteomes" id="UP001596540">
    <property type="component" value="Unassembled WGS sequence"/>
</dbReference>
<comment type="caution">
    <text evidence="3">The sequence shown here is derived from an EMBL/GenBank/DDBJ whole genome shotgun (WGS) entry which is preliminary data.</text>
</comment>
<reference evidence="4" key="1">
    <citation type="journal article" date="2019" name="Int. J. Syst. Evol. Microbiol.">
        <title>The Global Catalogue of Microorganisms (GCM) 10K type strain sequencing project: providing services to taxonomists for standard genome sequencing and annotation.</title>
        <authorList>
            <consortium name="The Broad Institute Genomics Platform"/>
            <consortium name="The Broad Institute Genome Sequencing Center for Infectious Disease"/>
            <person name="Wu L."/>
            <person name="Ma J."/>
        </authorList>
    </citation>
    <scope>NUCLEOTIDE SEQUENCE [LARGE SCALE GENOMIC DNA]</scope>
    <source>
        <strain evidence="4">CGMCC 4.7382</strain>
    </source>
</reference>
<dbReference type="SUPFAM" id="SSF143120">
    <property type="entry name" value="YefM-like"/>
    <property type="match status" value="1"/>
</dbReference>
<dbReference type="RefSeq" id="WP_379869163.1">
    <property type="nucleotide sequence ID" value="NZ_JBHTBH010000002.1"/>
</dbReference>
<dbReference type="Gene3D" id="3.40.1620.10">
    <property type="entry name" value="YefM-like domain"/>
    <property type="match status" value="1"/>
</dbReference>
<evidence type="ECO:0000256" key="1">
    <source>
        <dbReference type="ARBA" id="ARBA00009981"/>
    </source>
</evidence>
<dbReference type="InterPro" id="IPR036165">
    <property type="entry name" value="YefM-like_sf"/>
</dbReference>
<dbReference type="InterPro" id="IPR006442">
    <property type="entry name" value="Antitoxin_Phd/YefM"/>
</dbReference>
<protein>
    <recommendedName>
        <fullName evidence="2">Antitoxin</fullName>
    </recommendedName>
</protein>
<dbReference type="NCBIfam" id="TIGR01552">
    <property type="entry name" value="phd_fam"/>
    <property type="match status" value="1"/>
</dbReference>
<dbReference type="EMBL" id="JBHTBH010000002">
    <property type="protein sequence ID" value="MFC7327036.1"/>
    <property type="molecule type" value="Genomic_DNA"/>
</dbReference>
<dbReference type="Pfam" id="PF02604">
    <property type="entry name" value="PhdYeFM_antitox"/>
    <property type="match status" value="1"/>
</dbReference>
<comment type="similarity">
    <text evidence="1 2">Belongs to the phD/YefM antitoxin family.</text>
</comment>
<evidence type="ECO:0000313" key="3">
    <source>
        <dbReference type="EMBL" id="MFC7327036.1"/>
    </source>
</evidence>
<proteinExistence type="inferred from homology"/>
<name>A0ABW2KCS2_9ACTN</name>
<organism evidence="3 4">
    <name type="scientific">Marinactinospora rubrisoli</name>
    <dbReference type="NCBI Taxonomy" id="2715399"/>
    <lineage>
        <taxon>Bacteria</taxon>
        <taxon>Bacillati</taxon>
        <taxon>Actinomycetota</taxon>
        <taxon>Actinomycetes</taxon>
        <taxon>Streptosporangiales</taxon>
        <taxon>Nocardiopsidaceae</taxon>
        <taxon>Marinactinospora</taxon>
    </lineage>
</organism>
<evidence type="ECO:0000313" key="4">
    <source>
        <dbReference type="Proteomes" id="UP001596540"/>
    </source>
</evidence>
<keyword evidence="4" id="KW-1185">Reference proteome</keyword>